<evidence type="ECO:0000313" key="2">
    <source>
        <dbReference type="Proteomes" id="UP000004095"/>
    </source>
</evidence>
<protein>
    <submittedName>
        <fullName evidence="1">Uncharacterized protein</fullName>
    </submittedName>
</protein>
<dbReference type="EMBL" id="AAWS01000002">
    <property type="protein sequence ID" value="EAY31756.1"/>
    <property type="molecule type" value="Genomic_DNA"/>
</dbReference>
<gene>
    <name evidence="1" type="ORF">M23134_05262</name>
</gene>
<organism evidence="1 2">
    <name type="scientific">Microscilla marina ATCC 23134</name>
    <dbReference type="NCBI Taxonomy" id="313606"/>
    <lineage>
        <taxon>Bacteria</taxon>
        <taxon>Pseudomonadati</taxon>
        <taxon>Bacteroidota</taxon>
        <taxon>Cytophagia</taxon>
        <taxon>Cytophagales</taxon>
        <taxon>Microscillaceae</taxon>
        <taxon>Microscilla</taxon>
    </lineage>
</organism>
<evidence type="ECO:0000313" key="1">
    <source>
        <dbReference type="EMBL" id="EAY31756.1"/>
    </source>
</evidence>
<dbReference type="Proteomes" id="UP000004095">
    <property type="component" value="Unassembled WGS sequence"/>
</dbReference>
<keyword evidence="2" id="KW-1185">Reference proteome</keyword>
<comment type="caution">
    <text evidence="1">The sequence shown here is derived from an EMBL/GenBank/DDBJ whole genome shotgun (WGS) entry which is preliminary data.</text>
</comment>
<dbReference type="AlphaFoldDB" id="A1ZDL7"/>
<reference evidence="1 2" key="1">
    <citation type="submission" date="2007-01" db="EMBL/GenBank/DDBJ databases">
        <authorList>
            <person name="Haygood M."/>
            <person name="Podell S."/>
            <person name="Anderson C."/>
            <person name="Hopkinson B."/>
            <person name="Roe K."/>
            <person name="Barbeau K."/>
            <person name="Gaasterland T."/>
            <person name="Ferriera S."/>
            <person name="Johnson J."/>
            <person name="Kravitz S."/>
            <person name="Beeson K."/>
            <person name="Sutton G."/>
            <person name="Rogers Y.-H."/>
            <person name="Friedman R."/>
            <person name="Frazier M."/>
            <person name="Venter J.C."/>
        </authorList>
    </citation>
    <scope>NUCLEOTIDE SEQUENCE [LARGE SCALE GENOMIC DNA]</scope>
    <source>
        <strain evidence="1 2">ATCC 23134</strain>
    </source>
</reference>
<proteinExistence type="predicted"/>
<sequence>MKDHLTLFLLGIVSLFRSAASLSFRYFFYKFIPNPSHFSKKTYLSPLLQKHCLQ</sequence>
<accession>A1ZDL7</accession>
<name>A1ZDL7_MICM2</name>